<proteinExistence type="predicted"/>
<keyword evidence="2" id="KW-1185">Reference proteome</keyword>
<protein>
    <recommendedName>
        <fullName evidence="3">Solute-binding protein family 3/N-terminal domain-containing protein</fullName>
    </recommendedName>
</protein>
<comment type="caution">
    <text evidence="1">The sequence shown here is derived from an EMBL/GenBank/DDBJ whole genome shotgun (WGS) entry which is preliminary data.</text>
</comment>
<reference evidence="1 2" key="1">
    <citation type="submission" date="2018-07" db="EMBL/GenBank/DDBJ databases">
        <title>Motiliproteus coralliicola sp. nov., a bacterium isolated from Coral.</title>
        <authorList>
            <person name="Wang G."/>
        </authorList>
    </citation>
    <scope>NUCLEOTIDE SEQUENCE [LARGE SCALE GENOMIC DNA]</scope>
    <source>
        <strain evidence="1 2">C34</strain>
    </source>
</reference>
<sequence>MFIHSLPDGNPVCIQLEQIVKLWLLTSVLVIGLHVSQPSLSEEIWKIASLNWEPYSSASMTTQGNAIQKLRTLLKQRNITLLVDFYPWERAKRVARSEEYVGYFPAWPEEVLDGFVASPTIDWSWIGVLKRADKGLEFRLLEELFTGYKVGMVSSYVYPEEIMQFTRGSEHNIVYAPNEISLLKMLVAGRQDFAITDPNAMIYLSERDGIGEIELVKTLLQKELVIAMRDGADNQHRIELINELLQDDED</sequence>
<dbReference type="AlphaFoldDB" id="A0A369WVU7"/>
<dbReference type="SUPFAM" id="SSF53850">
    <property type="entry name" value="Periplasmic binding protein-like II"/>
    <property type="match status" value="1"/>
</dbReference>
<evidence type="ECO:0000313" key="1">
    <source>
        <dbReference type="EMBL" id="RDE24674.1"/>
    </source>
</evidence>
<accession>A0A369WVU7</accession>
<dbReference type="Proteomes" id="UP000253769">
    <property type="component" value="Unassembled WGS sequence"/>
</dbReference>
<name>A0A369WVU7_9GAMM</name>
<dbReference type="Gene3D" id="3.40.190.10">
    <property type="entry name" value="Periplasmic binding protein-like II"/>
    <property type="match status" value="2"/>
</dbReference>
<evidence type="ECO:0000313" key="2">
    <source>
        <dbReference type="Proteomes" id="UP000253769"/>
    </source>
</evidence>
<organism evidence="1 2">
    <name type="scientific">Motiliproteus coralliicola</name>
    <dbReference type="NCBI Taxonomy" id="2283196"/>
    <lineage>
        <taxon>Bacteria</taxon>
        <taxon>Pseudomonadati</taxon>
        <taxon>Pseudomonadota</taxon>
        <taxon>Gammaproteobacteria</taxon>
        <taxon>Oceanospirillales</taxon>
        <taxon>Oceanospirillaceae</taxon>
        <taxon>Motiliproteus</taxon>
    </lineage>
</organism>
<gene>
    <name evidence="1" type="ORF">DV711_03535</name>
</gene>
<evidence type="ECO:0008006" key="3">
    <source>
        <dbReference type="Google" id="ProtNLM"/>
    </source>
</evidence>
<dbReference type="EMBL" id="QQOH01000001">
    <property type="protein sequence ID" value="RDE24674.1"/>
    <property type="molecule type" value="Genomic_DNA"/>
</dbReference>